<dbReference type="Pfam" id="PF20150">
    <property type="entry name" value="2EXR"/>
    <property type="match status" value="1"/>
</dbReference>
<dbReference type="AlphaFoldDB" id="F0XRQ0"/>
<feature type="domain" description="2EXR" evidence="1">
    <location>
        <begin position="170"/>
        <end position="241"/>
    </location>
</feature>
<dbReference type="Proteomes" id="UP000007796">
    <property type="component" value="Unassembled WGS sequence"/>
</dbReference>
<evidence type="ECO:0000313" key="3">
    <source>
        <dbReference type="Proteomes" id="UP000007796"/>
    </source>
</evidence>
<keyword evidence="3" id="KW-1185">Reference proteome</keyword>
<organism evidence="3">
    <name type="scientific">Grosmannia clavigera (strain kw1407 / UAMH 11150)</name>
    <name type="common">Blue stain fungus</name>
    <name type="synonym">Graphiocladiella clavigera</name>
    <dbReference type="NCBI Taxonomy" id="655863"/>
    <lineage>
        <taxon>Eukaryota</taxon>
        <taxon>Fungi</taxon>
        <taxon>Dikarya</taxon>
        <taxon>Ascomycota</taxon>
        <taxon>Pezizomycotina</taxon>
        <taxon>Sordariomycetes</taxon>
        <taxon>Sordariomycetidae</taxon>
        <taxon>Ophiostomatales</taxon>
        <taxon>Ophiostomataceae</taxon>
        <taxon>Leptographium</taxon>
    </lineage>
</organism>
<dbReference type="eggNOG" id="ENOG502RNJJ">
    <property type="taxonomic scope" value="Eukaryota"/>
</dbReference>
<sequence>MTSLSPSFIFRRANGSFGEVNCDPKDGEAAIHGTMANDYQGPRPRNVDRPYRNEDDEPSDCIYFLRRLRQSIYSSGPDRTHCSACAEPICHRQKALAGNDPDSHDRKAYHSLMMSPERVLRDLVTNNAVKPLKQAVAETLLEVFGQSLPADPDLTLPPPSSVCPATPTAFPYFSALPFEIRRMIWDLAMPSRVLVHSDLIQPCDQGIEGCYCPQPPSSKEPWRPDLFYTCFEARNMVESYACREELPQKTGILSEARLVATLDVVYFPWLGTQVAMAGKNTKYSTIKSSVSDGFGLHSILKSLPYGKWTYQLRTLLLPLPTVALDVGWIDKQHADTLAWIAGVDLEDEDGDVGGTSSASTATAASTALSSSSYLKHLQVVVADILVPVSVRLYRCSPAQRQLLLQSRDGDIPDLAGKDFTVLVDLYDDWRIDEVLSLQTEDPSSWRRYRHGSKETGWQTGLAGRIVNKAACHRCIQCTRTVWEARDWGRFGLHLGQRLQTLCRPMIVFSVILEFTDWRSEERR</sequence>
<reference evidence="2 3" key="1">
    <citation type="journal article" date="2011" name="Proc. Natl. Acad. Sci. U.S.A.">
        <title>Genome and transcriptome analyses of the mountain pine beetle-fungal symbiont Grosmannia clavigera, a lodgepole pine pathogen.</title>
        <authorList>
            <person name="DiGuistini S."/>
            <person name="Wang Y."/>
            <person name="Liao N.Y."/>
            <person name="Taylor G."/>
            <person name="Tanguay P."/>
            <person name="Feau N."/>
            <person name="Henrissat B."/>
            <person name="Chan S.K."/>
            <person name="Hesse-Orce U."/>
            <person name="Alamouti S.M."/>
            <person name="Tsui C.K.M."/>
            <person name="Docking R.T."/>
            <person name="Levasseur A."/>
            <person name="Haridas S."/>
            <person name="Robertson G."/>
            <person name="Birol I."/>
            <person name="Holt R.A."/>
            <person name="Marra M.A."/>
            <person name="Hamelin R.C."/>
            <person name="Hirst M."/>
            <person name="Jones S.J.M."/>
            <person name="Bohlmann J."/>
            <person name="Breuil C."/>
        </authorList>
    </citation>
    <scope>NUCLEOTIDE SEQUENCE [LARGE SCALE GENOMIC DNA]</scope>
    <source>
        <strain evidence="3">kw1407 / UAMH 11150</strain>
    </source>
</reference>
<dbReference type="InterPro" id="IPR045518">
    <property type="entry name" value="2EXR"/>
</dbReference>
<name>F0XRQ0_GROCL</name>
<evidence type="ECO:0000259" key="1">
    <source>
        <dbReference type="Pfam" id="PF20150"/>
    </source>
</evidence>
<dbReference type="EMBL" id="GL629990">
    <property type="protein sequence ID" value="EFW99540.1"/>
    <property type="molecule type" value="Genomic_DNA"/>
</dbReference>
<accession>F0XRQ0</accession>
<evidence type="ECO:0000313" key="2">
    <source>
        <dbReference type="EMBL" id="EFW99540.1"/>
    </source>
</evidence>
<dbReference type="HOGENOM" id="CLU_520788_0_0_1"/>
<dbReference type="InParanoid" id="F0XRQ0"/>
<dbReference type="GeneID" id="25981504"/>
<dbReference type="RefSeq" id="XP_014169023.1">
    <property type="nucleotide sequence ID" value="XM_014313548.1"/>
</dbReference>
<gene>
    <name evidence="2" type="ORF">CMQ_7908</name>
</gene>
<dbReference type="OrthoDB" id="3473305at2759"/>
<proteinExistence type="predicted"/>
<protein>
    <recommendedName>
        <fullName evidence="1">2EXR domain-containing protein</fullName>
    </recommendedName>
</protein>